<organism evidence="1 2">
    <name type="scientific">Lysobacter daejeonensis GH1-9</name>
    <dbReference type="NCBI Taxonomy" id="1385517"/>
    <lineage>
        <taxon>Bacteria</taxon>
        <taxon>Pseudomonadati</taxon>
        <taxon>Pseudomonadota</taxon>
        <taxon>Gammaproteobacteria</taxon>
        <taxon>Lysobacterales</taxon>
        <taxon>Lysobacteraceae</taxon>
        <taxon>Aerolutibacter</taxon>
    </lineage>
</organism>
<comment type="caution">
    <text evidence="1">The sequence shown here is derived from an EMBL/GenBank/DDBJ whole genome shotgun (WGS) entry which is preliminary data.</text>
</comment>
<dbReference type="Pfam" id="PF19648">
    <property type="entry name" value="DUF6151"/>
    <property type="match status" value="1"/>
</dbReference>
<proteinExistence type="predicted"/>
<reference evidence="1 2" key="1">
    <citation type="submission" date="2013-08" db="EMBL/GenBank/DDBJ databases">
        <title>Genome sequencing of Lysobacter.</title>
        <authorList>
            <person name="Zhang S."/>
            <person name="Wang G."/>
        </authorList>
    </citation>
    <scope>NUCLEOTIDE SEQUENCE [LARGE SCALE GENOMIC DNA]</scope>
    <source>
        <strain evidence="1 2">GH1-9</strain>
    </source>
</reference>
<evidence type="ECO:0000313" key="2">
    <source>
        <dbReference type="Proteomes" id="UP000029998"/>
    </source>
</evidence>
<dbReference type="eggNOG" id="COG3791">
    <property type="taxonomic scope" value="Bacteria"/>
</dbReference>
<protein>
    <recommendedName>
        <fullName evidence="3">CENP-V/GFA domain-containing protein</fullName>
    </recommendedName>
</protein>
<dbReference type="InterPro" id="IPR046149">
    <property type="entry name" value="DUF6151"/>
</dbReference>
<sequence>MKMALRCRCGSVRGEMETSRAYARATCYCKDCRAFARFLGVPDVLDEAGGTDIVPVAPAAVRFTAGSEHVACMSLSPKGLLRWYAKCCRTPLANTPREPKLPYVGMVSACFDAPPQAVDAAFGPRARVVLNTQSATSPVPGTLMALAIGSLRILMGVLGVKLRRERASPFFDATGQPLRVPEVVSRERRTELERAG</sequence>
<keyword evidence="2" id="KW-1185">Reference proteome</keyword>
<evidence type="ECO:0000313" key="1">
    <source>
        <dbReference type="EMBL" id="KGM55790.1"/>
    </source>
</evidence>
<dbReference type="EMBL" id="AVPU01000003">
    <property type="protein sequence ID" value="KGM55790.1"/>
    <property type="molecule type" value="Genomic_DNA"/>
</dbReference>
<dbReference type="AlphaFoldDB" id="A0A0A0EZS1"/>
<accession>A0A0A0EZS1</accession>
<evidence type="ECO:0008006" key="3">
    <source>
        <dbReference type="Google" id="ProtNLM"/>
    </source>
</evidence>
<dbReference type="Proteomes" id="UP000029998">
    <property type="component" value="Unassembled WGS sequence"/>
</dbReference>
<dbReference type="Gene3D" id="3.90.1590.10">
    <property type="entry name" value="glutathione-dependent formaldehyde- activating enzyme (gfa)"/>
    <property type="match status" value="1"/>
</dbReference>
<gene>
    <name evidence="1" type="ORF">N800_11775</name>
</gene>
<name>A0A0A0EZS1_9GAMM</name>
<dbReference type="SUPFAM" id="SSF51316">
    <property type="entry name" value="Mss4-like"/>
    <property type="match status" value="1"/>
</dbReference>
<dbReference type="InterPro" id="IPR011057">
    <property type="entry name" value="Mss4-like_sf"/>
</dbReference>